<organism evidence="2">
    <name type="scientific">Streptomyces sp. R33</name>
    <dbReference type="NCBI Taxonomy" id="3238629"/>
    <lineage>
        <taxon>Bacteria</taxon>
        <taxon>Bacillati</taxon>
        <taxon>Actinomycetota</taxon>
        <taxon>Actinomycetes</taxon>
        <taxon>Kitasatosporales</taxon>
        <taxon>Streptomycetaceae</taxon>
        <taxon>Streptomyces</taxon>
    </lineage>
</organism>
<evidence type="ECO:0000256" key="1">
    <source>
        <dbReference type="SAM" id="SignalP"/>
    </source>
</evidence>
<feature type="signal peptide" evidence="1">
    <location>
        <begin position="1"/>
        <end position="26"/>
    </location>
</feature>
<sequence length="116" mass="12409">MRLRTVVVAAASALTLLVAVPGSATAATGEFSYSYVGLDGEPRQERLLDPESDECVGIPEVADPNSSEPAFSPRNRTDAVARVFTNADCTGDHFDLRAFTGHGSERLKLRSVVFLP</sequence>
<dbReference type="RefSeq" id="WP_369779377.1">
    <property type="nucleotide sequence ID" value="NZ_CP165727.1"/>
</dbReference>
<proteinExistence type="predicted"/>
<accession>A0AB39YBR2</accession>
<evidence type="ECO:0008006" key="3">
    <source>
        <dbReference type="Google" id="ProtNLM"/>
    </source>
</evidence>
<dbReference type="AlphaFoldDB" id="A0AB39YBR2"/>
<reference evidence="2" key="1">
    <citation type="submission" date="2024-08" db="EMBL/GenBank/DDBJ databases">
        <authorList>
            <person name="Yu S.T."/>
        </authorList>
    </citation>
    <scope>NUCLEOTIDE SEQUENCE</scope>
    <source>
        <strain evidence="2">R33</strain>
    </source>
</reference>
<evidence type="ECO:0000313" key="2">
    <source>
        <dbReference type="EMBL" id="XDV67590.1"/>
    </source>
</evidence>
<keyword evidence="1" id="KW-0732">Signal</keyword>
<feature type="chain" id="PRO_5044197965" description="Peptidase inhibitor family I36" evidence="1">
    <location>
        <begin position="27"/>
        <end position="116"/>
    </location>
</feature>
<name>A0AB39YBR2_9ACTN</name>
<protein>
    <recommendedName>
        <fullName evidence="3">Peptidase inhibitor family I36</fullName>
    </recommendedName>
</protein>
<dbReference type="EMBL" id="CP165727">
    <property type="protein sequence ID" value="XDV67590.1"/>
    <property type="molecule type" value="Genomic_DNA"/>
</dbReference>
<gene>
    <name evidence="2" type="ORF">AB5J51_34025</name>
</gene>